<dbReference type="RefSeq" id="WP_369719744.1">
    <property type="nucleotide sequence ID" value="NZ_CP165734.1"/>
</dbReference>
<feature type="region of interest" description="Disordered" evidence="1">
    <location>
        <begin position="148"/>
        <end position="170"/>
    </location>
</feature>
<organism evidence="2">
    <name type="scientific">Bradyrhizobium sp. LLZ17</name>
    <dbReference type="NCBI Taxonomy" id="3239388"/>
    <lineage>
        <taxon>Bacteria</taxon>
        <taxon>Pseudomonadati</taxon>
        <taxon>Pseudomonadota</taxon>
        <taxon>Alphaproteobacteria</taxon>
        <taxon>Hyphomicrobiales</taxon>
        <taxon>Nitrobacteraceae</taxon>
        <taxon>Bradyrhizobium</taxon>
    </lineage>
</organism>
<sequence>MKIFGKQRGTLVPIHADNANTRDWLVLLEAATIVGNQRDRLRVALTTQERKVVKKRKMFRKTVHFLVVDGYDPRIHALYFCPQLYKNEDGELVALSGQEIGQLMAQALEGGAIEKPPWYAPFDGAPQEPIIKSSPEMEFDSLVVDAPSPKVNKPAALRSVTVPDKQKTNT</sequence>
<name>A0AB39XD30_9BRAD</name>
<accession>A0AB39XD30</accession>
<protein>
    <submittedName>
        <fullName evidence="2">Uncharacterized protein</fullName>
    </submittedName>
</protein>
<proteinExistence type="predicted"/>
<evidence type="ECO:0000313" key="2">
    <source>
        <dbReference type="EMBL" id="XDV55291.1"/>
    </source>
</evidence>
<dbReference type="EMBL" id="CP165734">
    <property type="protein sequence ID" value="XDV55291.1"/>
    <property type="molecule type" value="Genomic_DNA"/>
</dbReference>
<dbReference type="AlphaFoldDB" id="A0AB39XD30"/>
<reference evidence="2" key="1">
    <citation type="submission" date="2024-08" db="EMBL/GenBank/DDBJ databases">
        <authorList>
            <person name="Chaddad Z."/>
            <person name="Lamrabet M."/>
            <person name="Bouhnik O."/>
            <person name="Alami S."/>
            <person name="Wipf D."/>
            <person name="Courty P.E."/>
            <person name="Missbah El Idrissi M."/>
        </authorList>
    </citation>
    <scope>NUCLEOTIDE SEQUENCE</scope>
    <source>
        <strain evidence="2">LLZ17</strain>
    </source>
</reference>
<evidence type="ECO:0000256" key="1">
    <source>
        <dbReference type="SAM" id="MobiDB-lite"/>
    </source>
</evidence>
<gene>
    <name evidence="2" type="ORF">AB8Z38_21030</name>
</gene>